<dbReference type="InterPro" id="IPR015854">
    <property type="entry name" value="ABC_transpr_LolD-like"/>
</dbReference>
<evidence type="ECO:0000256" key="3">
    <source>
        <dbReference type="ARBA" id="ARBA00022840"/>
    </source>
</evidence>
<dbReference type="AlphaFoldDB" id="A0A517T561"/>
<keyword evidence="2" id="KW-0547">Nucleotide-binding</keyword>
<evidence type="ECO:0000256" key="4">
    <source>
        <dbReference type="ARBA" id="ARBA00038388"/>
    </source>
</evidence>
<dbReference type="Pfam" id="PF00005">
    <property type="entry name" value="ABC_tran"/>
    <property type="match status" value="1"/>
</dbReference>
<dbReference type="InterPro" id="IPR017911">
    <property type="entry name" value="MacB-like_ATP-bd"/>
</dbReference>
<dbReference type="SUPFAM" id="SSF52540">
    <property type="entry name" value="P-loop containing nucleoside triphosphate hydrolases"/>
    <property type="match status" value="1"/>
</dbReference>
<dbReference type="RefSeq" id="WP_145259883.1">
    <property type="nucleotide sequence ID" value="NZ_CP036316.1"/>
</dbReference>
<keyword evidence="6" id="KW-0378">Hydrolase</keyword>
<keyword evidence="3 6" id="KW-0067">ATP-binding</keyword>
<dbReference type="PANTHER" id="PTHR24220:SF86">
    <property type="entry name" value="ABC TRANSPORTER ABCH.1"/>
    <property type="match status" value="1"/>
</dbReference>
<comment type="similarity">
    <text evidence="4">Belongs to the ABC transporter superfamily. Macrolide exporter (TC 3.A.1.122) family.</text>
</comment>
<proteinExistence type="inferred from homology"/>
<reference evidence="6 7" key="1">
    <citation type="submission" date="2019-02" db="EMBL/GenBank/DDBJ databases">
        <title>Deep-cultivation of Planctomycetes and their phenomic and genomic characterization uncovers novel biology.</title>
        <authorList>
            <person name="Wiegand S."/>
            <person name="Jogler M."/>
            <person name="Boedeker C."/>
            <person name="Pinto D."/>
            <person name="Vollmers J."/>
            <person name="Rivas-Marin E."/>
            <person name="Kohn T."/>
            <person name="Peeters S.H."/>
            <person name="Heuer A."/>
            <person name="Rast P."/>
            <person name="Oberbeckmann S."/>
            <person name="Bunk B."/>
            <person name="Jeske O."/>
            <person name="Meyerdierks A."/>
            <person name="Storesund J.E."/>
            <person name="Kallscheuer N."/>
            <person name="Luecker S."/>
            <person name="Lage O.M."/>
            <person name="Pohl T."/>
            <person name="Merkel B.J."/>
            <person name="Hornburger P."/>
            <person name="Mueller R.-W."/>
            <person name="Bruemmer F."/>
            <person name="Labrenz M."/>
            <person name="Spormann A.M."/>
            <person name="Op den Camp H."/>
            <person name="Overmann J."/>
            <person name="Amann R."/>
            <person name="Jetten M.S.M."/>
            <person name="Mascher T."/>
            <person name="Medema M.H."/>
            <person name="Devos D.P."/>
            <person name="Kaster A.-K."/>
            <person name="Ovreas L."/>
            <person name="Rohde M."/>
            <person name="Galperin M.Y."/>
            <person name="Jogler C."/>
        </authorList>
    </citation>
    <scope>NUCLEOTIDE SEQUENCE [LARGE SCALE GENOMIC DNA]</scope>
    <source>
        <strain evidence="6 7">V22</strain>
    </source>
</reference>
<evidence type="ECO:0000256" key="2">
    <source>
        <dbReference type="ARBA" id="ARBA00022741"/>
    </source>
</evidence>
<keyword evidence="1" id="KW-0813">Transport</keyword>
<dbReference type="GO" id="GO:0098796">
    <property type="term" value="C:membrane protein complex"/>
    <property type="evidence" value="ECO:0007669"/>
    <property type="project" value="UniProtKB-ARBA"/>
</dbReference>
<dbReference type="KEGG" id="chya:V22_07300"/>
<evidence type="ECO:0000313" key="6">
    <source>
        <dbReference type="EMBL" id="QDT63508.1"/>
    </source>
</evidence>
<dbReference type="PROSITE" id="PS00211">
    <property type="entry name" value="ABC_TRANSPORTER_1"/>
    <property type="match status" value="1"/>
</dbReference>
<dbReference type="Proteomes" id="UP000319976">
    <property type="component" value="Chromosome"/>
</dbReference>
<dbReference type="PANTHER" id="PTHR24220">
    <property type="entry name" value="IMPORT ATP-BINDING PROTEIN"/>
    <property type="match status" value="1"/>
</dbReference>
<dbReference type="GO" id="GO:0016887">
    <property type="term" value="F:ATP hydrolysis activity"/>
    <property type="evidence" value="ECO:0007669"/>
    <property type="project" value="InterPro"/>
</dbReference>
<feature type="domain" description="ABC transporter" evidence="5">
    <location>
        <begin position="4"/>
        <end position="229"/>
    </location>
</feature>
<dbReference type="PROSITE" id="PS50893">
    <property type="entry name" value="ABC_TRANSPORTER_2"/>
    <property type="match status" value="1"/>
</dbReference>
<dbReference type="CDD" id="cd03255">
    <property type="entry name" value="ABC_MJ0796_LolCDE_FtsE"/>
    <property type="match status" value="1"/>
</dbReference>
<dbReference type="FunFam" id="3.40.50.300:FF:000032">
    <property type="entry name" value="Export ABC transporter ATP-binding protein"/>
    <property type="match status" value="1"/>
</dbReference>
<keyword evidence="7" id="KW-1185">Reference proteome</keyword>
<dbReference type="GO" id="GO:0005886">
    <property type="term" value="C:plasma membrane"/>
    <property type="evidence" value="ECO:0007669"/>
    <property type="project" value="TreeGrafter"/>
</dbReference>
<sequence>MLAAEVIDLTKTYDLGAVKVRALKGVSLELPRGDFVAIMGTSGSGKSTFLNLLGGLDRPTSGRYILGGKDVARLSDDELSAIRNTHIGFIFQAYNLIPQYTVLENIEVPLLYRRQGGITPADHDRIEKLARRVGLEDRLDHRPYQLSGGQQQRVAIARSLVNDPEIILADEPTGNLDSKTGEEILALLDELNSEGRTIIMVTHEDDVAERARRQIYMKDGVIAGEGIFRG</sequence>
<dbReference type="GO" id="GO:0022857">
    <property type="term" value="F:transmembrane transporter activity"/>
    <property type="evidence" value="ECO:0007669"/>
    <property type="project" value="TreeGrafter"/>
</dbReference>
<dbReference type="InterPro" id="IPR003593">
    <property type="entry name" value="AAA+_ATPase"/>
</dbReference>
<gene>
    <name evidence="6" type="ORF">V22_07300</name>
</gene>
<name>A0A517T561_9PLAN</name>
<evidence type="ECO:0000256" key="1">
    <source>
        <dbReference type="ARBA" id="ARBA00022448"/>
    </source>
</evidence>
<dbReference type="GO" id="GO:0005524">
    <property type="term" value="F:ATP binding"/>
    <property type="evidence" value="ECO:0007669"/>
    <property type="project" value="UniProtKB-KW"/>
</dbReference>
<dbReference type="InterPro" id="IPR017871">
    <property type="entry name" value="ABC_transporter-like_CS"/>
</dbReference>
<dbReference type="EMBL" id="CP036316">
    <property type="protein sequence ID" value="QDT63508.1"/>
    <property type="molecule type" value="Genomic_DNA"/>
</dbReference>
<dbReference type="SMART" id="SM00382">
    <property type="entry name" value="AAA"/>
    <property type="match status" value="1"/>
</dbReference>
<organism evidence="6 7">
    <name type="scientific">Calycomorphotria hydatis</name>
    <dbReference type="NCBI Taxonomy" id="2528027"/>
    <lineage>
        <taxon>Bacteria</taxon>
        <taxon>Pseudomonadati</taxon>
        <taxon>Planctomycetota</taxon>
        <taxon>Planctomycetia</taxon>
        <taxon>Planctomycetales</taxon>
        <taxon>Planctomycetaceae</taxon>
        <taxon>Calycomorphotria</taxon>
    </lineage>
</organism>
<dbReference type="OrthoDB" id="273392at2"/>
<dbReference type="Gene3D" id="3.40.50.300">
    <property type="entry name" value="P-loop containing nucleotide triphosphate hydrolases"/>
    <property type="match status" value="1"/>
</dbReference>
<evidence type="ECO:0000313" key="7">
    <source>
        <dbReference type="Proteomes" id="UP000319976"/>
    </source>
</evidence>
<dbReference type="InterPro" id="IPR003439">
    <property type="entry name" value="ABC_transporter-like_ATP-bd"/>
</dbReference>
<dbReference type="InterPro" id="IPR027417">
    <property type="entry name" value="P-loop_NTPase"/>
</dbReference>
<evidence type="ECO:0000259" key="5">
    <source>
        <dbReference type="PROSITE" id="PS50893"/>
    </source>
</evidence>
<dbReference type="EC" id="3.6.3.-" evidence="6"/>
<accession>A0A517T561</accession>
<protein>
    <submittedName>
        <fullName evidence="6">ABC transporter ATP-binding protein</fullName>
        <ecNumber evidence="6">3.6.3.-</ecNumber>
    </submittedName>
</protein>